<dbReference type="AlphaFoldDB" id="A0A4Z2J9A6"/>
<protein>
    <submittedName>
        <fullName evidence="1">Uncharacterized protein</fullName>
    </submittedName>
</protein>
<organism evidence="1 2">
    <name type="scientific">Liparis tanakae</name>
    <name type="common">Tanaka's snailfish</name>
    <dbReference type="NCBI Taxonomy" id="230148"/>
    <lineage>
        <taxon>Eukaryota</taxon>
        <taxon>Metazoa</taxon>
        <taxon>Chordata</taxon>
        <taxon>Craniata</taxon>
        <taxon>Vertebrata</taxon>
        <taxon>Euteleostomi</taxon>
        <taxon>Actinopterygii</taxon>
        <taxon>Neopterygii</taxon>
        <taxon>Teleostei</taxon>
        <taxon>Neoteleostei</taxon>
        <taxon>Acanthomorphata</taxon>
        <taxon>Eupercaria</taxon>
        <taxon>Perciformes</taxon>
        <taxon>Cottioidei</taxon>
        <taxon>Cottales</taxon>
        <taxon>Liparidae</taxon>
        <taxon>Liparis</taxon>
    </lineage>
</organism>
<dbReference type="EMBL" id="SRLO01000013">
    <property type="protein sequence ID" value="TNN86806.1"/>
    <property type="molecule type" value="Genomic_DNA"/>
</dbReference>
<name>A0A4Z2J9A6_9TELE</name>
<dbReference type="Proteomes" id="UP000314294">
    <property type="component" value="Unassembled WGS sequence"/>
</dbReference>
<evidence type="ECO:0000313" key="2">
    <source>
        <dbReference type="Proteomes" id="UP000314294"/>
    </source>
</evidence>
<keyword evidence="2" id="KW-1185">Reference proteome</keyword>
<proteinExistence type="predicted"/>
<comment type="caution">
    <text evidence="1">The sequence shown here is derived from an EMBL/GenBank/DDBJ whole genome shotgun (WGS) entry which is preliminary data.</text>
</comment>
<evidence type="ECO:0000313" key="1">
    <source>
        <dbReference type="EMBL" id="TNN86806.1"/>
    </source>
</evidence>
<accession>A0A4Z2J9A6</accession>
<reference evidence="1 2" key="1">
    <citation type="submission" date="2019-03" db="EMBL/GenBank/DDBJ databases">
        <title>First draft genome of Liparis tanakae, snailfish: a comprehensive survey of snailfish specific genes.</title>
        <authorList>
            <person name="Kim W."/>
            <person name="Song I."/>
            <person name="Jeong J.-H."/>
            <person name="Kim D."/>
            <person name="Kim S."/>
            <person name="Ryu S."/>
            <person name="Song J.Y."/>
            <person name="Lee S.K."/>
        </authorList>
    </citation>
    <scope>NUCLEOTIDE SEQUENCE [LARGE SCALE GENOMIC DNA]</scope>
    <source>
        <tissue evidence="1">Muscle</tissue>
    </source>
</reference>
<sequence>MSAINTAVSSPLVSGALLLLLALPIQYSEMLIRSLLALSILTRRLNRHTLPISSRVDISRTVQAMIRPPAVMDTRPHSFLKNISIGEVAAVAAVVAAVVDCGLDSSELRGRAPAQTTTRSTGVGSNGVGSAGFKLQTLQTLIVTD</sequence>
<gene>
    <name evidence="1" type="ORF">EYF80_002989</name>
</gene>